<gene>
    <name evidence="4" type="ORF">ACFFGN_15725</name>
</gene>
<dbReference type="EMBL" id="JBHLTC010000018">
    <property type="protein sequence ID" value="MFC0625531.1"/>
    <property type="molecule type" value="Genomic_DNA"/>
</dbReference>
<feature type="DNA-binding region" description="H-T-H motif" evidence="2">
    <location>
        <begin position="33"/>
        <end position="52"/>
    </location>
</feature>
<dbReference type="PROSITE" id="PS50977">
    <property type="entry name" value="HTH_TETR_2"/>
    <property type="match status" value="1"/>
</dbReference>
<evidence type="ECO:0000313" key="4">
    <source>
        <dbReference type="EMBL" id="MFC0625531.1"/>
    </source>
</evidence>
<evidence type="ECO:0000256" key="2">
    <source>
        <dbReference type="PROSITE-ProRule" id="PRU00335"/>
    </source>
</evidence>
<dbReference type="PANTHER" id="PTHR30055">
    <property type="entry name" value="HTH-TYPE TRANSCRIPTIONAL REGULATOR RUTR"/>
    <property type="match status" value="1"/>
</dbReference>
<dbReference type="RefSeq" id="WP_380048042.1">
    <property type="nucleotide sequence ID" value="NZ_JBHLTC010000018.1"/>
</dbReference>
<comment type="caution">
    <text evidence="4">The sequence shown here is derived from an EMBL/GenBank/DDBJ whole genome shotgun (WGS) entry which is preliminary data.</text>
</comment>
<dbReference type="Gene3D" id="1.10.357.10">
    <property type="entry name" value="Tetracycline Repressor, domain 2"/>
    <property type="match status" value="1"/>
</dbReference>
<dbReference type="PANTHER" id="PTHR30055:SF239">
    <property type="entry name" value="TRANSCRIPTIONAL REGULATORY PROTEIN"/>
    <property type="match status" value="1"/>
</dbReference>
<proteinExistence type="predicted"/>
<organism evidence="4 5">
    <name type="scientific">Kribbella deserti</name>
    <dbReference type="NCBI Taxonomy" id="1926257"/>
    <lineage>
        <taxon>Bacteria</taxon>
        <taxon>Bacillati</taxon>
        <taxon>Actinomycetota</taxon>
        <taxon>Actinomycetes</taxon>
        <taxon>Propionibacteriales</taxon>
        <taxon>Kribbellaceae</taxon>
        <taxon>Kribbella</taxon>
    </lineage>
</organism>
<dbReference type="InterPro" id="IPR050109">
    <property type="entry name" value="HTH-type_TetR-like_transc_reg"/>
</dbReference>
<dbReference type="SUPFAM" id="SSF46689">
    <property type="entry name" value="Homeodomain-like"/>
    <property type="match status" value="1"/>
</dbReference>
<evidence type="ECO:0000256" key="1">
    <source>
        <dbReference type="ARBA" id="ARBA00023125"/>
    </source>
</evidence>
<accession>A0ABV6QLL7</accession>
<sequence length="197" mass="21399">MSPRAPAMTPDERRAAIVAAAMPLLAEHGKDVSTRQIAEAAGVAEGTLFRAFGNKDALIEAVLATAFDPLPMHRELLAIDAALPLRERMEAIVEVLQERLRGLFKLIFALRLGRPPEPKKACRDDADGNELVRSALAGLLEPDAARLRYPPDEVARRLNMFTFSATHPLISDGRPLTAGEIVDVLLDGVRANEPGDH</sequence>
<dbReference type="InterPro" id="IPR001647">
    <property type="entry name" value="HTH_TetR"/>
</dbReference>
<dbReference type="InterPro" id="IPR009057">
    <property type="entry name" value="Homeodomain-like_sf"/>
</dbReference>
<evidence type="ECO:0000259" key="3">
    <source>
        <dbReference type="PROSITE" id="PS50977"/>
    </source>
</evidence>
<keyword evidence="1 2" id="KW-0238">DNA-binding</keyword>
<keyword evidence="5" id="KW-1185">Reference proteome</keyword>
<feature type="domain" description="HTH tetR-type" evidence="3">
    <location>
        <begin position="11"/>
        <end position="70"/>
    </location>
</feature>
<name>A0ABV6QLL7_9ACTN</name>
<evidence type="ECO:0000313" key="5">
    <source>
        <dbReference type="Proteomes" id="UP001589890"/>
    </source>
</evidence>
<reference evidence="4 5" key="1">
    <citation type="submission" date="2024-09" db="EMBL/GenBank/DDBJ databases">
        <authorList>
            <person name="Sun Q."/>
            <person name="Mori K."/>
        </authorList>
    </citation>
    <scope>NUCLEOTIDE SEQUENCE [LARGE SCALE GENOMIC DNA]</scope>
    <source>
        <strain evidence="4 5">CGMCC 1.15906</strain>
    </source>
</reference>
<dbReference type="Pfam" id="PF00440">
    <property type="entry name" value="TetR_N"/>
    <property type="match status" value="1"/>
</dbReference>
<protein>
    <submittedName>
        <fullName evidence="4">TetR/AcrR family transcriptional regulator</fullName>
    </submittedName>
</protein>
<dbReference type="PRINTS" id="PR00455">
    <property type="entry name" value="HTHTETR"/>
</dbReference>
<dbReference type="Proteomes" id="UP001589890">
    <property type="component" value="Unassembled WGS sequence"/>
</dbReference>